<feature type="coiled-coil region" evidence="1">
    <location>
        <begin position="29"/>
        <end position="56"/>
    </location>
</feature>
<evidence type="ECO:0000256" key="1">
    <source>
        <dbReference type="SAM" id="Coils"/>
    </source>
</evidence>
<dbReference type="Proteomes" id="UP000319776">
    <property type="component" value="Unassembled WGS sequence"/>
</dbReference>
<dbReference type="PROSITE" id="PS51257">
    <property type="entry name" value="PROKAR_LIPOPROTEIN"/>
    <property type="match status" value="1"/>
</dbReference>
<dbReference type="AlphaFoldDB" id="A0A501X9Y4"/>
<organism evidence="2 3">
    <name type="scientific">[Mycoplasma] falconis</name>
    <dbReference type="NCBI Taxonomy" id="92403"/>
    <lineage>
        <taxon>Bacteria</taxon>
        <taxon>Bacillati</taxon>
        <taxon>Mycoplasmatota</taxon>
        <taxon>Mycoplasmoidales</taxon>
        <taxon>Metamycoplasmataceae</taxon>
        <taxon>Metamycoplasma</taxon>
    </lineage>
</organism>
<proteinExistence type="predicted"/>
<evidence type="ECO:0008006" key="4">
    <source>
        <dbReference type="Google" id="ProtNLM"/>
    </source>
</evidence>
<keyword evidence="1" id="KW-0175">Coiled coil</keyword>
<comment type="caution">
    <text evidence="2">The sequence shown here is derived from an EMBL/GenBank/DDBJ whole genome shotgun (WGS) entry which is preliminary data.</text>
</comment>
<sequence length="405" mass="47252">MKKNKLFMLAAPLAAVIPAITVSCNDTKKEELEAKVKLLSNTFEQINANLEKADLNETSKKDLKEHIVKGKNLIKEVKNLEDINNLSDSFINYYIQTLLKDDKNNLMQLFSFISNAFKLSQYFNTNLNEFYKANENVINEIKNNYENLHNFKNLSKLLLNDNELYQSINSSVKNLYENVIKSDYFEVYGYQNQYNGIFNLDLNFSNSFLKDTFEKDGEKYINVEIKFLYDLKTETLQKKVLDLNANDNVSSIFSFNKKMSEEDDKQIYTNRLEKDLKVALLNSDTLLYDEYKPLLQANEKANTDEVYLDHFYNEDNFKNNFLVNLINVPMFSFILYETKQVALVYKLSFKLDGNKFSKGQSLVIANNSIINPEILQKTNQLNLNNLFVSIDKDQLNSYVEEFNLK</sequence>
<gene>
    <name evidence="2" type="ORF">FJO69_02150</name>
</gene>
<dbReference type="RefSeq" id="WP_140781373.1">
    <property type="nucleotide sequence ID" value="NZ_VFSS01000007.1"/>
</dbReference>
<evidence type="ECO:0000313" key="3">
    <source>
        <dbReference type="Proteomes" id="UP000319776"/>
    </source>
</evidence>
<dbReference type="EMBL" id="VFSS01000007">
    <property type="protein sequence ID" value="TPE57193.1"/>
    <property type="molecule type" value="Genomic_DNA"/>
</dbReference>
<reference evidence="2 3" key="1">
    <citation type="submission" date="2019-06" db="EMBL/GenBank/DDBJ databases">
        <title>Mycoplasma falconis type strain whole genome sequence.</title>
        <authorList>
            <person name="Spergser J."/>
        </authorList>
    </citation>
    <scope>NUCLEOTIDE SEQUENCE [LARGE SCALE GENOMIC DNA]</scope>
    <source>
        <strain evidence="2 3">ATCC 51372</strain>
    </source>
</reference>
<accession>A0A501X9Y4</accession>
<keyword evidence="3" id="KW-1185">Reference proteome</keyword>
<evidence type="ECO:0000313" key="2">
    <source>
        <dbReference type="EMBL" id="TPE57193.1"/>
    </source>
</evidence>
<name>A0A501X9Y4_9BACT</name>
<protein>
    <recommendedName>
        <fullName evidence="4">Lipoprotein</fullName>
    </recommendedName>
</protein>